<dbReference type="AlphaFoldDB" id="A0AA39ZPW0"/>
<evidence type="ECO:0000256" key="4">
    <source>
        <dbReference type="ARBA" id="ARBA00023002"/>
    </source>
</evidence>
<evidence type="ECO:0000259" key="6">
    <source>
        <dbReference type="Pfam" id="PF01494"/>
    </source>
</evidence>
<dbReference type="InterPro" id="IPR050493">
    <property type="entry name" value="FAD-dep_Monooxygenase_BioMet"/>
</dbReference>
<keyword evidence="4" id="KW-0560">Oxidoreductase</keyword>
<dbReference type="Gene3D" id="3.50.50.60">
    <property type="entry name" value="FAD/NAD(P)-binding domain"/>
    <property type="match status" value="1"/>
</dbReference>
<dbReference type="PANTHER" id="PTHR13789:SF309">
    <property type="entry name" value="PUTATIVE (AFU_ORTHOLOGUE AFUA_6G14510)-RELATED"/>
    <property type="match status" value="1"/>
</dbReference>
<proteinExistence type="inferred from homology"/>
<dbReference type="Pfam" id="PF01494">
    <property type="entry name" value="FAD_binding_3"/>
    <property type="match status" value="1"/>
</dbReference>
<keyword evidence="5" id="KW-0503">Monooxygenase</keyword>
<dbReference type="GO" id="GO:0071949">
    <property type="term" value="F:FAD binding"/>
    <property type="evidence" value="ECO:0007669"/>
    <property type="project" value="InterPro"/>
</dbReference>
<name>A0AA39ZPW0_9PEZI</name>
<evidence type="ECO:0000313" key="8">
    <source>
        <dbReference type="Proteomes" id="UP001172102"/>
    </source>
</evidence>
<dbReference type="EMBL" id="JAUKUA010000010">
    <property type="protein sequence ID" value="KAK0701280.1"/>
    <property type="molecule type" value="Genomic_DNA"/>
</dbReference>
<evidence type="ECO:0000313" key="7">
    <source>
        <dbReference type="EMBL" id="KAK0701280.1"/>
    </source>
</evidence>
<dbReference type="Proteomes" id="UP001172102">
    <property type="component" value="Unassembled WGS sequence"/>
</dbReference>
<dbReference type="PANTHER" id="PTHR13789">
    <property type="entry name" value="MONOOXYGENASE"/>
    <property type="match status" value="1"/>
</dbReference>
<gene>
    <name evidence="7" type="ORF">B0H67DRAFT_500654</name>
</gene>
<dbReference type="PRINTS" id="PR00420">
    <property type="entry name" value="RNGMNOXGNASE"/>
</dbReference>
<reference evidence="7" key="1">
    <citation type="submission" date="2023-06" db="EMBL/GenBank/DDBJ databases">
        <title>Genome-scale phylogeny and comparative genomics of the fungal order Sordariales.</title>
        <authorList>
            <consortium name="Lawrence Berkeley National Laboratory"/>
            <person name="Hensen N."/>
            <person name="Bonometti L."/>
            <person name="Westerberg I."/>
            <person name="Brannstrom I.O."/>
            <person name="Guillou S."/>
            <person name="Cros-Aarteil S."/>
            <person name="Calhoun S."/>
            <person name="Haridas S."/>
            <person name="Kuo A."/>
            <person name="Mondo S."/>
            <person name="Pangilinan J."/>
            <person name="Riley R."/>
            <person name="Labutti K."/>
            <person name="Andreopoulos B."/>
            <person name="Lipzen A."/>
            <person name="Chen C."/>
            <person name="Yanf M."/>
            <person name="Daum C."/>
            <person name="Ng V."/>
            <person name="Clum A."/>
            <person name="Steindorff A."/>
            <person name="Ohm R."/>
            <person name="Martin F."/>
            <person name="Silar P."/>
            <person name="Natvig D."/>
            <person name="Lalanne C."/>
            <person name="Gautier V."/>
            <person name="Ament-Velasquez S.L."/>
            <person name="Kruys A."/>
            <person name="Hutchinson M.I."/>
            <person name="Powell A.J."/>
            <person name="Barry K."/>
            <person name="Miller A.N."/>
            <person name="Grigoriev I.V."/>
            <person name="Debuchy R."/>
            <person name="Gladieux P."/>
            <person name="Thoren M.H."/>
            <person name="Johannesson H."/>
        </authorList>
    </citation>
    <scope>NUCLEOTIDE SEQUENCE</scope>
    <source>
        <strain evidence="7">SMH4607-1</strain>
    </source>
</reference>
<comment type="similarity">
    <text evidence="1">Belongs to the paxM FAD-dependent monooxygenase family.</text>
</comment>
<feature type="domain" description="FAD-binding" evidence="6">
    <location>
        <begin position="140"/>
        <end position="356"/>
    </location>
</feature>
<sequence length="434" mass="47993">MKIIIVGAGFSGTCTYLLLRKLLPPSPSPHIVVIYDAHDPREAGASPGAPDLLMPQLGADLQDSAPIVGNIISLSPVAMRLLKYVDTKLYDKFKARSYVNRHFTFMSARGHTLGLVPAGDDKLPVEYTVSCPRYDSWRWLHETVGYDTIQYRRVTDVDLTGEKPIVRFDDGGEDDADLVVGADGVRSVVKRALFAEEANKYDPVFEGFCGVGGFMNVDIPLSVTKDESMVLTFGPAGSFGYCSAAPLAQGKISWWSNWGSPTPPDGNIMDPREIRKQLQARHGTWKDPFIQSVIAQSTTDRIYSVWTTPDLPRWGEKGAVLLGDAAHTLQATSGSGANQALEDSVTFCLLLSHYLGNGEPADSELTARGVTDLAIKGLYQIRSPRVASIRNRMRRLYITSSRIESTLVEYLWYLLLYLWTNSPFISRCYTPNSR</sequence>
<comment type="caution">
    <text evidence="7">The sequence shown here is derived from an EMBL/GenBank/DDBJ whole genome shotgun (WGS) entry which is preliminary data.</text>
</comment>
<evidence type="ECO:0000256" key="3">
    <source>
        <dbReference type="ARBA" id="ARBA00022827"/>
    </source>
</evidence>
<keyword evidence="8" id="KW-1185">Reference proteome</keyword>
<dbReference type="GO" id="GO:0004497">
    <property type="term" value="F:monooxygenase activity"/>
    <property type="evidence" value="ECO:0007669"/>
    <property type="project" value="UniProtKB-KW"/>
</dbReference>
<organism evidence="7 8">
    <name type="scientific">Lasiosphaeris hirsuta</name>
    <dbReference type="NCBI Taxonomy" id="260670"/>
    <lineage>
        <taxon>Eukaryota</taxon>
        <taxon>Fungi</taxon>
        <taxon>Dikarya</taxon>
        <taxon>Ascomycota</taxon>
        <taxon>Pezizomycotina</taxon>
        <taxon>Sordariomycetes</taxon>
        <taxon>Sordariomycetidae</taxon>
        <taxon>Sordariales</taxon>
        <taxon>Lasiosphaeriaceae</taxon>
        <taxon>Lasiosphaeris</taxon>
    </lineage>
</organism>
<protein>
    <recommendedName>
        <fullName evidence="6">FAD-binding domain-containing protein</fullName>
    </recommendedName>
</protein>
<evidence type="ECO:0000256" key="1">
    <source>
        <dbReference type="ARBA" id="ARBA00007992"/>
    </source>
</evidence>
<dbReference type="SUPFAM" id="SSF51905">
    <property type="entry name" value="FAD/NAD(P)-binding domain"/>
    <property type="match status" value="1"/>
</dbReference>
<keyword evidence="3" id="KW-0274">FAD</keyword>
<accession>A0AA39ZPW0</accession>
<keyword evidence="2" id="KW-0285">Flavoprotein</keyword>
<evidence type="ECO:0000256" key="5">
    <source>
        <dbReference type="ARBA" id="ARBA00023033"/>
    </source>
</evidence>
<evidence type="ECO:0000256" key="2">
    <source>
        <dbReference type="ARBA" id="ARBA00022630"/>
    </source>
</evidence>
<dbReference type="InterPro" id="IPR002938">
    <property type="entry name" value="FAD-bd"/>
</dbReference>
<dbReference type="InterPro" id="IPR036188">
    <property type="entry name" value="FAD/NAD-bd_sf"/>
</dbReference>